<dbReference type="PANTHER" id="PTHR34533">
    <property type="entry name" value="TRANSMEMBRANE PROTEIN CCDC163"/>
    <property type="match status" value="1"/>
</dbReference>
<proteinExistence type="predicted"/>
<keyword evidence="1" id="KW-0175">Coiled coil</keyword>
<keyword evidence="4" id="KW-1185">Reference proteome</keyword>
<dbReference type="OrthoDB" id="9904351at2759"/>
<feature type="compositionally biased region" description="Acidic residues" evidence="2">
    <location>
        <begin position="348"/>
        <end position="370"/>
    </location>
</feature>
<name>A0A8T3D8V6_9TELE</name>
<feature type="region of interest" description="Disordered" evidence="2">
    <location>
        <begin position="114"/>
        <end position="143"/>
    </location>
</feature>
<feature type="region of interest" description="Disordered" evidence="2">
    <location>
        <begin position="270"/>
        <end position="379"/>
    </location>
</feature>
<evidence type="ECO:0000313" key="3">
    <source>
        <dbReference type="EMBL" id="KAI1892047.1"/>
    </source>
</evidence>
<dbReference type="InterPro" id="IPR039284">
    <property type="entry name" value="CCDC159/163"/>
</dbReference>
<gene>
    <name evidence="3" type="ORF">AGOR_G00149960</name>
</gene>
<feature type="region of interest" description="Disordered" evidence="2">
    <location>
        <begin position="42"/>
        <end position="61"/>
    </location>
</feature>
<comment type="caution">
    <text evidence="3">The sequence shown here is derived from an EMBL/GenBank/DDBJ whole genome shotgun (WGS) entry which is preliminary data.</text>
</comment>
<feature type="coiled-coil region" evidence="1">
    <location>
        <begin position="175"/>
        <end position="209"/>
    </location>
</feature>
<protein>
    <submittedName>
        <fullName evidence="3">Uncharacterized protein</fullName>
    </submittedName>
</protein>
<dbReference type="PANTHER" id="PTHR34533:SF3">
    <property type="entry name" value="BICD FAMILY-LIKE CARGO ADAPTER 2"/>
    <property type="match status" value="1"/>
</dbReference>
<reference evidence="3" key="1">
    <citation type="submission" date="2021-01" db="EMBL/GenBank/DDBJ databases">
        <authorList>
            <person name="Zahm M."/>
            <person name="Roques C."/>
            <person name="Cabau C."/>
            <person name="Klopp C."/>
            <person name="Donnadieu C."/>
            <person name="Jouanno E."/>
            <person name="Lampietro C."/>
            <person name="Louis A."/>
            <person name="Herpin A."/>
            <person name="Echchiki A."/>
            <person name="Berthelot C."/>
            <person name="Parey E."/>
            <person name="Roest-Crollius H."/>
            <person name="Braasch I."/>
            <person name="Postlethwait J."/>
            <person name="Bobe J."/>
            <person name="Montfort J."/>
            <person name="Bouchez O."/>
            <person name="Begum T."/>
            <person name="Mejri S."/>
            <person name="Adams A."/>
            <person name="Chen W.-J."/>
            <person name="Guiguen Y."/>
        </authorList>
    </citation>
    <scope>NUCLEOTIDE SEQUENCE</scope>
    <source>
        <tissue evidence="3">Blood</tissue>
    </source>
</reference>
<dbReference type="Proteomes" id="UP000829720">
    <property type="component" value="Unassembled WGS sequence"/>
</dbReference>
<sequence>MNWDSDLNSALSAAEGSVAKIRRHLASKGKYSKDIIPESVSHVADFEPPPPSRQFPSLSLSPAPQWEDLARFQGQLQSQNQAIESLTQALRTMESERRSQQLHLKALQEEVRRLREREEDRERERAGESGRARESPGLEHRMEQWKREVGRELSSLRGHIDRTVSLNHQEESFSTKLRREEVEQLRREVDQLKQQLRRQEDDIFHQQSETKEARRQCERSCKTLEMLTDSYRAHSLDLTRTISQHQSSQQDIRQLRKNVSELKEEVRGLILRDRRPTTPPVVTIQKPAASREVEPRRAGSAADSEEDFSPTPSLGEVSSDDLSWAVDGGPGPRGKRQDDYGSQLTDSGDSEAGDGLDKEDVDSIDLEGDSPAELSLNDL</sequence>
<dbReference type="AlphaFoldDB" id="A0A8T3D8V6"/>
<accession>A0A8T3D8V6</accession>
<dbReference type="EMBL" id="JAERUA010000013">
    <property type="protein sequence ID" value="KAI1892047.1"/>
    <property type="molecule type" value="Genomic_DNA"/>
</dbReference>
<evidence type="ECO:0000256" key="1">
    <source>
        <dbReference type="SAM" id="Coils"/>
    </source>
</evidence>
<evidence type="ECO:0000313" key="4">
    <source>
        <dbReference type="Proteomes" id="UP000829720"/>
    </source>
</evidence>
<organism evidence="3 4">
    <name type="scientific">Albula goreensis</name>
    <dbReference type="NCBI Taxonomy" id="1534307"/>
    <lineage>
        <taxon>Eukaryota</taxon>
        <taxon>Metazoa</taxon>
        <taxon>Chordata</taxon>
        <taxon>Craniata</taxon>
        <taxon>Vertebrata</taxon>
        <taxon>Euteleostomi</taxon>
        <taxon>Actinopterygii</taxon>
        <taxon>Neopterygii</taxon>
        <taxon>Teleostei</taxon>
        <taxon>Albuliformes</taxon>
        <taxon>Albulidae</taxon>
        <taxon>Albula</taxon>
    </lineage>
</organism>
<evidence type="ECO:0000256" key="2">
    <source>
        <dbReference type="SAM" id="MobiDB-lite"/>
    </source>
</evidence>